<evidence type="ECO:0000313" key="2">
    <source>
        <dbReference type="EMBL" id="MBI3630994.1"/>
    </source>
</evidence>
<evidence type="ECO:0000259" key="1">
    <source>
        <dbReference type="PROSITE" id="PS51186"/>
    </source>
</evidence>
<feature type="domain" description="N-acetyltransferase" evidence="1">
    <location>
        <begin position="134"/>
        <end position="280"/>
    </location>
</feature>
<dbReference type="EMBL" id="JACQCR010000033">
    <property type="protein sequence ID" value="MBI3630994.1"/>
    <property type="molecule type" value="Genomic_DNA"/>
</dbReference>
<proteinExistence type="predicted"/>
<dbReference type="GO" id="GO:0016747">
    <property type="term" value="F:acyltransferase activity, transferring groups other than amino-acyl groups"/>
    <property type="evidence" value="ECO:0007669"/>
    <property type="project" value="InterPro"/>
</dbReference>
<dbReference type="InterPro" id="IPR016181">
    <property type="entry name" value="Acyl_CoA_acyltransferase"/>
</dbReference>
<dbReference type="SUPFAM" id="SSF55729">
    <property type="entry name" value="Acyl-CoA N-acyltransferases (Nat)"/>
    <property type="match status" value="1"/>
</dbReference>
<dbReference type="Proteomes" id="UP000753196">
    <property type="component" value="Unassembled WGS sequence"/>
</dbReference>
<organism evidence="2 3">
    <name type="scientific">Candidatus Sungiibacteriota bacterium</name>
    <dbReference type="NCBI Taxonomy" id="2750080"/>
    <lineage>
        <taxon>Bacteria</taxon>
        <taxon>Candidatus Sungiibacteriota</taxon>
    </lineage>
</organism>
<dbReference type="Gene3D" id="3.40.630.30">
    <property type="match status" value="1"/>
</dbReference>
<evidence type="ECO:0000313" key="3">
    <source>
        <dbReference type="Proteomes" id="UP000753196"/>
    </source>
</evidence>
<dbReference type="InterPro" id="IPR000182">
    <property type="entry name" value="GNAT_dom"/>
</dbReference>
<dbReference type="AlphaFoldDB" id="A0A932QY55"/>
<reference evidence="2" key="1">
    <citation type="submission" date="2020-07" db="EMBL/GenBank/DDBJ databases">
        <title>Huge and variable diversity of episymbiotic CPR bacteria and DPANN archaea in groundwater ecosystems.</title>
        <authorList>
            <person name="He C.Y."/>
            <person name="Keren R."/>
            <person name="Whittaker M."/>
            <person name="Farag I.F."/>
            <person name="Doudna J."/>
            <person name="Cate J.H.D."/>
            <person name="Banfield J.F."/>
        </authorList>
    </citation>
    <scope>NUCLEOTIDE SEQUENCE</scope>
    <source>
        <strain evidence="2">NC_groundwater_973_Pr1_S-0.2um_54_13</strain>
    </source>
</reference>
<sequence>MIGGVGYDVHNDRSKGFLLQMQMSLGGISSLLEQIGEEHQEGTRLTIRIPLAQSVDATLAWRLRAEWKRNAEISCEAMVSVGGRCGLGVIAYYGANCAGRRTPGDFCSREWVILEEACKRPPTSRKLLAEYRVNILRGQSEADIGRLAEIYDASFRSYSADLSAESIAQMARDNTIAVARAADGKIVAVAQAEVVSLLIGGYPWRLIELSETATDPVFRGRGLSQRCKGLLLEVLQGPDAIFYTESNAGHLPVLKSNHNLGFRPAGRLEQHCVLDSGDEEPAGRGTYANLFVFSLR</sequence>
<protein>
    <recommendedName>
        <fullName evidence="1">N-acetyltransferase domain-containing protein</fullName>
    </recommendedName>
</protein>
<dbReference type="PROSITE" id="PS51186">
    <property type="entry name" value="GNAT"/>
    <property type="match status" value="1"/>
</dbReference>
<gene>
    <name evidence="2" type="ORF">HY221_01520</name>
</gene>
<name>A0A932QY55_9BACT</name>
<comment type="caution">
    <text evidence="2">The sequence shown here is derived from an EMBL/GenBank/DDBJ whole genome shotgun (WGS) entry which is preliminary data.</text>
</comment>
<accession>A0A932QY55</accession>